<feature type="transmembrane region" description="Helical" evidence="1">
    <location>
        <begin position="167"/>
        <end position="186"/>
    </location>
</feature>
<keyword evidence="1" id="KW-0812">Transmembrane</keyword>
<feature type="transmembrane region" description="Helical" evidence="1">
    <location>
        <begin position="356"/>
        <end position="376"/>
    </location>
</feature>
<feature type="transmembrane region" description="Helical" evidence="1">
    <location>
        <begin position="382"/>
        <end position="407"/>
    </location>
</feature>
<accession>A0A377J826</accession>
<reference evidence="2 3" key="1">
    <citation type="submission" date="2018-06" db="EMBL/GenBank/DDBJ databases">
        <authorList>
            <consortium name="Pathogen Informatics"/>
            <person name="Doyle S."/>
        </authorList>
    </citation>
    <scope>NUCLEOTIDE SEQUENCE [LARGE SCALE GENOMIC DNA]</scope>
    <source>
        <strain evidence="2 3">NCTC12410</strain>
    </source>
</reference>
<feature type="transmembrane region" description="Helical" evidence="1">
    <location>
        <begin position="67"/>
        <end position="84"/>
    </location>
</feature>
<proteinExistence type="predicted"/>
<feature type="transmembrane region" description="Helical" evidence="1">
    <location>
        <begin position="41"/>
        <end position="61"/>
    </location>
</feature>
<feature type="transmembrane region" description="Helical" evidence="1">
    <location>
        <begin position="323"/>
        <end position="344"/>
    </location>
</feature>
<feature type="transmembrane region" description="Helical" evidence="1">
    <location>
        <begin position="91"/>
        <end position="110"/>
    </location>
</feature>
<sequence>MQIYAYINLVEMRGGGGNTSPKLKLSNSQVAYLHDSNPSSFYSSCALPLYCTALFLLPVVLLPFTPFYAYIFGLFIMVGFSAYIPKNFRILLSITLCLSIALIYASRLYFNLATDSDDDFSRYYQNYLDVYDGLSGAMTLWGGGYEVGLPIFYKLLSILLPKLPPQYVLFCTALFATTLMYIWLEIYGQNFVTDKQKAALIAFSLYIGVFMETLGLTRQGLASIFLLYGFFAKPIHIKLLFFIIAASFHLSSIGIIALCYIAYYFPRLTLAVFVAFFIAFIIGASFINTHLVESATFLYKHFPSRIVEYILHYVNANGYNPYYLIYTNIMKSIIMLCIVFTLFVITPNDTLKRFRVVILIAFVIYITNIIPGRSMMLVCDTLFCFIIFVVFRHFFHLTLVFFFPYFLKLMYNYLFSGDHPETRAMELFFSYPEASLYPFYYFFQGALL</sequence>
<feature type="transmembrane region" description="Helical" evidence="1">
    <location>
        <begin position="198"/>
        <end position="217"/>
    </location>
</feature>
<evidence type="ECO:0000256" key="1">
    <source>
        <dbReference type="SAM" id="Phobius"/>
    </source>
</evidence>
<gene>
    <name evidence="2" type="ORF">NCTC12410_01784</name>
</gene>
<dbReference type="EMBL" id="UGHV01000001">
    <property type="protein sequence ID" value="STO97943.1"/>
    <property type="molecule type" value="Genomic_DNA"/>
</dbReference>
<keyword evidence="1" id="KW-1133">Transmembrane helix</keyword>
<keyword evidence="1" id="KW-0472">Membrane</keyword>
<evidence type="ECO:0000313" key="3">
    <source>
        <dbReference type="Proteomes" id="UP000254841"/>
    </source>
</evidence>
<feature type="transmembrane region" description="Helical" evidence="1">
    <location>
        <begin position="237"/>
        <end position="261"/>
    </location>
</feature>
<dbReference type="RefSeq" id="WP_115012132.1">
    <property type="nucleotide sequence ID" value="NZ_UGHV01000001.1"/>
</dbReference>
<feature type="transmembrane region" description="Helical" evidence="1">
    <location>
        <begin position="268"/>
        <end position="287"/>
    </location>
</feature>
<dbReference type="AlphaFoldDB" id="A0A377J826"/>
<evidence type="ECO:0000313" key="2">
    <source>
        <dbReference type="EMBL" id="STO97943.1"/>
    </source>
</evidence>
<dbReference type="Proteomes" id="UP000254841">
    <property type="component" value="Unassembled WGS sequence"/>
</dbReference>
<dbReference type="OrthoDB" id="5323092at2"/>
<protein>
    <submittedName>
        <fullName evidence="2">Uncharacterized protein</fullName>
    </submittedName>
</protein>
<name>A0A377J826_9HELI</name>
<organism evidence="2 3">
    <name type="scientific">Helicobacter canis</name>
    <dbReference type="NCBI Taxonomy" id="29419"/>
    <lineage>
        <taxon>Bacteria</taxon>
        <taxon>Pseudomonadati</taxon>
        <taxon>Campylobacterota</taxon>
        <taxon>Epsilonproteobacteria</taxon>
        <taxon>Campylobacterales</taxon>
        <taxon>Helicobacteraceae</taxon>
        <taxon>Helicobacter</taxon>
    </lineage>
</organism>